<dbReference type="GO" id="GO:0000340">
    <property type="term" value="F:RNA 7-methylguanosine cap binding"/>
    <property type="evidence" value="ECO:0007669"/>
    <property type="project" value="InterPro"/>
</dbReference>
<feature type="compositionally biased region" description="Basic and acidic residues" evidence="1">
    <location>
        <begin position="177"/>
        <end position="199"/>
    </location>
</feature>
<dbReference type="AlphaFoldDB" id="A0A6G1K9W1"/>
<proteinExistence type="predicted"/>
<feature type="region of interest" description="Disordered" evidence="1">
    <location>
        <begin position="379"/>
        <end position="483"/>
    </location>
</feature>
<dbReference type="Proteomes" id="UP000799428">
    <property type="component" value="Unassembled WGS sequence"/>
</dbReference>
<gene>
    <name evidence="2" type="ORF">K504DRAFT_455070</name>
</gene>
<feature type="region of interest" description="Disordered" evidence="1">
    <location>
        <begin position="23"/>
        <end position="44"/>
    </location>
</feature>
<dbReference type="Pfam" id="PF10309">
    <property type="entry name" value="NCBP3"/>
    <property type="match status" value="1"/>
</dbReference>
<keyword evidence="3" id="KW-1185">Reference proteome</keyword>
<protein>
    <submittedName>
        <fullName evidence="2">Uncharacterized protein</fullName>
    </submittedName>
</protein>
<feature type="compositionally biased region" description="Basic and acidic residues" evidence="1">
    <location>
        <begin position="241"/>
        <end position="252"/>
    </location>
</feature>
<dbReference type="InterPro" id="IPR019416">
    <property type="entry name" value="NCBP3"/>
</dbReference>
<name>A0A6G1K9W1_9PLEO</name>
<feature type="region of interest" description="Disordered" evidence="1">
    <location>
        <begin position="153"/>
        <end position="351"/>
    </location>
</feature>
<organism evidence="2 3">
    <name type="scientific">Pleomassaria siparia CBS 279.74</name>
    <dbReference type="NCBI Taxonomy" id="1314801"/>
    <lineage>
        <taxon>Eukaryota</taxon>
        <taxon>Fungi</taxon>
        <taxon>Dikarya</taxon>
        <taxon>Ascomycota</taxon>
        <taxon>Pezizomycotina</taxon>
        <taxon>Dothideomycetes</taxon>
        <taxon>Pleosporomycetidae</taxon>
        <taxon>Pleosporales</taxon>
        <taxon>Pleomassariaceae</taxon>
        <taxon>Pleomassaria</taxon>
    </lineage>
</organism>
<feature type="compositionally biased region" description="Low complexity" evidence="1">
    <location>
        <begin position="228"/>
        <end position="239"/>
    </location>
</feature>
<dbReference type="GO" id="GO:0003729">
    <property type="term" value="F:mRNA binding"/>
    <property type="evidence" value="ECO:0007669"/>
    <property type="project" value="InterPro"/>
</dbReference>
<reference evidence="2" key="1">
    <citation type="journal article" date="2020" name="Stud. Mycol.">
        <title>101 Dothideomycetes genomes: a test case for predicting lifestyles and emergence of pathogens.</title>
        <authorList>
            <person name="Haridas S."/>
            <person name="Albert R."/>
            <person name="Binder M."/>
            <person name="Bloem J."/>
            <person name="Labutti K."/>
            <person name="Salamov A."/>
            <person name="Andreopoulos B."/>
            <person name="Baker S."/>
            <person name="Barry K."/>
            <person name="Bills G."/>
            <person name="Bluhm B."/>
            <person name="Cannon C."/>
            <person name="Castanera R."/>
            <person name="Culley D."/>
            <person name="Daum C."/>
            <person name="Ezra D."/>
            <person name="Gonzalez J."/>
            <person name="Henrissat B."/>
            <person name="Kuo A."/>
            <person name="Liang C."/>
            <person name="Lipzen A."/>
            <person name="Lutzoni F."/>
            <person name="Magnuson J."/>
            <person name="Mondo S."/>
            <person name="Nolan M."/>
            <person name="Ohm R."/>
            <person name="Pangilinan J."/>
            <person name="Park H.-J."/>
            <person name="Ramirez L."/>
            <person name="Alfaro M."/>
            <person name="Sun H."/>
            <person name="Tritt A."/>
            <person name="Yoshinaga Y."/>
            <person name="Zwiers L.-H."/>
            <person name="Turgeon B."/>
            <person name="Goodwin S."/>
            <person name="Spatafora J."/>
            <person name="Crous P."/>
            <person name="Grigoriev I."/>
        </authorList>
    </citation>
    <scope>NUCLEOTIDE SEQUENCE</scope>
    <source>
        <strain evidence="2">CBS 279.74</strain>
    </source>
</reference>
<feature type="compositionally biased region" description="Basic residues" evidence="1">
    <location>
        <begin position="292"/>
        <end position="310"/>
    </location>
</feature>
<sequence length="483" mass="54232">MDIDMTDAGYDIELDVDPSIEIRAQEPQQPVQDVEAGEIDSEDAPMPAAYYESLEVLEPWPESLNLQGVSNFGPNDPSDYSLEHCPEISVKRLRWVNDNSVNIEYYSPRDAADALSVLTDPQAGDLSSISAQTSRTARGYSRKPNNVLKIRECNSGDQKAKNAAVRSQFYQKNPQARTRDRGQERERDGERRRPQRDYLDYDGMDNTGPRRRSVSYNESMYDDAPSPNDVNSNRNGRNNNRGRDGRNRDVDSYRPGAKSPRESQFGRLRDRSASPGDDGDGRLGFAEDGSSMRRRYRSRSRSQNERRRRAPSNERWTHQQSASFSNRGRGDSGGRWLKNSELPQTSREPAFYKVDMGSNHRRMDAVDDTSKGSLLSRMTKDGQPLVAPRRSLASRITRDDNEEGEESFGRLKGDNSAPRFSEFAESAPPKRDLASRMTRDDSDDDVNDSFNIRGRSQNNGFNIRGTAVPGASSFSIRGAAGGS</sequence>
<accession>A0A6G1K9W1</accession>
<evidence type="ECO:0000313" key="2">
    <source>
        <dbReference type="EMBL" id="KAF2709325.1"/>
    </source>
</evidence>
<dbReference type="EMBL" id="MU005770">
    <property type="protein sequence ID" value="KAF2709325.1"/>
    <property type="molecule type" value="Genomic_DNA"/>
</dbReference>
<feature type="compositionally biased region" description="Basic and acidic residues" evidence="1">
    <location>
        <begin position="428"/>
        <end position="440"/>
    </location>
</feature>
<dbReference type="OrthoDB" id="422106at2759"/>
<evidence type="ECO:0000313" key="3">
    <source>
        <dbReference type="Proteomes" id="UP000799428"/>
    </source>
</evidence>
<evidence type="ECO:0000256" key="1">
    <source>
        <dbReference type="SAM" id="MobiDB-lite"/>
    </source>
</evidence>